<accession>D8LXH1</accession>
<dbReference type="Proteomes" id="UP000008312">
    <property type="component" value="Unassembled WGS sequence"/>
</dbReference>
<proteinExistence type="predicted"/>
<gene>
    <name evidence="1" type="ORF">GSBLH_T00001198001</name>
</gene>
<dbReference type="RefSeq" id="XP_012895014.1">
    <property type="nucleotide sequence ID" value="XM_013039560.1"/>
</dbReference>
<protein>
    <recommendedName>
        <fullName evidence="3">MORN repeat protein</fullName>
    </recommendedName>
</protein>
<dbReference type="AlphaFoldDB" id="D8LXH1"/>
<evidence type="ECO:0000313" key="1">
    <source>
        <dbReference type="EMBL" id="CBK20966.2"/>
    </source>
</evidence>
<dbReference type="EMBL" id="FN668639">
    <property type="protein sequence ID" value="CBK20966.2"/>
    <property type="molecule type" value="Genomic_DNA"/>
</dbReference>
<sequence length="195" mass="22630">MKPNGWISLILSNRECIVLQFDNGVFMDQGFVLNEQKVLKVFGNHQIGAISYNEEQSIVVVVEGIVDLDHGSRFEGLILAENEGNIGILFGYGEMYDDDGFLMYKGIMINWKRFGYGTSYHNNGLIEYEGYWCDDNRFGIGKVYDRYGKLVNECEWYIGIECIVFFDWENRFKLKSIPFCIASKHYNCLIVFKQL</sequence>
<dbReference type="SUPFAM" id="SSF82185">
    <property type="entry name" value="Histone H3 K4-specific methyltransferase SET7/9 N-terminal domain"/>
    <property type="match status" value="1"/>
</dbReference>
<reference evidence="1" key="1">
    <citation type="submission" date="2010-02" db="EMBL/GenBank/DDBJ databases">
        <title>Sequencing and annotation of the Blastocystis hominis genome.</title>
        <authorList>
            <person name="Wincker P."/>
        </authorList>
    </citation>
    <scope>NUCLEOTIDE SEQUENCE</scope>
    <source>
        <strain evidence="1">Singapore isolate B</strain>
    </source>
</reference>
<evidence type="ECO:0008006" key="3">
    <source>
        <dbReference type="Google" id="ProtNLM"/>
    </source>
</evidence>
<keyword evidence="2" id="KW-1185">Reference proteome</keyword>
<organism evidence="1">
    <name type="scientific">Blastocystis hominis</name>
    <dbReference type="NCBI Taxonomy" id="12968"/>
    <lineage>
        <taxon>Eukaryota</taxon>
        <taxon>Sar</taxon>
        <taxon>Stramenopiles</taxon>
        <taxon>Bigyra</taxon>
        <taxon>Opalozoa</taxon>
        <taxon>Opalinata</taxon>
        <taxon>Blastocystidae</taxon>
        <taxon>Blastocystis</taxon>
    </lineage>
</organism>
<dbReference type="GeneID" id="24918473"/>
<evidence type="ECO:0000313" key="2">
    <source>
        <dbReference type="Proteomes" id="UP000008312"/>
    </source>
</evidence>
<dbReference type="InParanoid" id="D8LXH1"/>
<name>D8LXH1_BLAHO</name>
<dbReference type="Gene3D" id="2.20.110.10">
    <property type="entry name" value="Histone H3 K4-specific methyltransferase SET7/9 N-terminal domain"/>
    <property type="match status" value="1"/>
</dbReference>